<name>A0AAF3F9F2_9BILA</name>
<evidence type="ECO:0000313" key="2">
    <source>
        <dbReference type="Proteomes" id="UP000887575"/>
    </source>
</evidence>
<dbReference type="WBParaSite" id="MBELARI_LOCUS2528">
    <property type="protein sequence ID" value="MBELARI_LOCUS2528"/>
    <property type="gene ID" value="MBELARI_LOCUS2528"/>
</dbReference>
<proteinExistence type="predicted"/>
<sequence length="102" mass="11731">EKSSKKKNVCFIATCVPNQLSHSLTANRHQLLALLKQYLPNHTAVEFHDDLRDRNGDFRIAKYVKTLDEYERLPDGDELTHDRGEQVKIDDQPVPSTDFTHG</sequence>
<protein>
    <submittedName>
        <fullName evidence="3">Uncharacterized protein</fullName>
    </submittedName>
</protein>
<organism evidence="2 3">
    <name type="scientific">Mesorhabditis belari</name>
    <dbReference type="NCBI Taxonomy" id="2138241"/>
    <lineage>
        <taxon>Eukaryota</taxon>
        <taxon>Metazoa</taxon>
        <taxon>Ecdysozoa</taxon>
        <taxon>Nematoda</taxon>
        <taxon>Chromadorea</taxon>
        <taxon>Rhabditida</taxon>
        <taxon>Rhabditina</taxon>
        <taxon>Rhabditomorpha</taxon>
        <taxon>Rhabditoidea</taxon>
        <taxon>Rhabditidae</taxon>
        <taxon>Mesorhabditinae</taxon>
        <taxon>Mesorhabditis</taxon>
    </lineage>
</organism>
<reference evidence="3" key="1">
    <citation type="submission" date="2024-02" db="UniProtKB">
        <authorList>
            <consortium name="WormBaseParasite"/>
        </authorList>
    </citation>
    <scope>IDENTIFICATION</scope>
</reference>
<keyword evidence="2" id="KW-1185">Reference proteome</keyword>
<feature type="compositionally biased region" description="Basic and acidic residues" evidence="1">
    <location>
        <begin position="74"/>
        <end position="91"/>
    </location>
</feature>
<evidence type="ECO:0000313" key="3">
    <source>
        <dbReference type="WBParaSite" id="MBELARI_LOCUS2528"/>
    </source>
</evidence>
<feature type="region of interest" description="Disordered" evidence="1">
    <location>
        <begin position="74"/>
        <end position="102"/>
    </location>
</feature>
<evidence type="ECO:0000256" key="1">
    <source>
        <dbReference type="SAM" id="MobiDB-lite"/>
    </source>
</evidence>
<accession>A0AAF3F9F2</accession>
<dbReference type="Proteomes" id="UP000887575">
    <property type="component" value="Unassembled WGS sequence"/>
</dbReference>
<dbReference type="AlphaFoldDB" id="A0AAF3F9F2"/>